<organism evidence="1 2">
    <name type="scientific">Legionella donaldsonii</name>
    <dbReference type="NCBI Taxonomy" id="45060"/>
    <lineage>
        <taxon>Bacteria</taxon>
        <taxon>Pseudomonadati</taxon>
        <taxon>Pseudomonadota</taxon>
        <taxon>Gammaproteobacteria</taxon>
        <taxon>Legionellales</taxon>
        <taxon>Legionellaceae</taxon>
        <taxon>Legionella</taxon>
    </lineage>
</organism>
<reference evidence="1 2" key="1">
    <citation type="submission" date="2018-06" db="EMBL/GenBank/DDBJ databases">
        <authorList>
            <consortium name="Pathogen Informatics"/>
            <person name="Doyle S."/>
        </authorList>
    </citation>
    <scope>NUCLEOTIDE SEQUENCE [LARGE SCALE GENOMIC DNA]</scope>
    <source>
        <strain evidence="1 2">NCTC13292</strain>
    </source>
</reference>
<gene>
    <name evidence="1" type="ORF">NCTC13292_02786</name>
</gene>
<dbReference type="AlphaFoldDB" id="A0A378JA60"/>
<protein>
    <submittedName>
        <fullName evidence="1">Prophage CP4-57 regulatory protein AlpA</fullName>
    </submittedName>
</protein>
<dbReference type="InterPro" id="IPR010260">
    <property type="entry name" value="AlpA"/>
</dbReference>
<dbReference type="InterPro" id="IPR052931">
    <property type="entry name" value="Prophage_regulatory_activator"/>
</dbReference>
<dbReference type="PANTHER" id="PTHR36154">
    <property type="entry name" value="DNA-BINDING TRANSCRIPTIONAL ACTIVATOR ALPA"/>
    <property type="match status" value="1"/>
</dbReference>
<dbReference type="OrthoDB" id="8455288at2"/>
<proteinExistence type="predicted"/>
<sequence>MPVRVNEKETSNQKLPLKILRRRAVQERTGLGRSSIYSKISQGEFPKPIALGDRSVGWIEEEITSWIEQRIQSSRMHGGGK</sequence>
<dbReference type="Pfam" id="PF05930">
    <property type="entry name" value="Phage_AlpA"/>
    <property type="match status" value="1"/>
</dbReference>
<dbReference type="PANTHER" id="PTHR36154:SF1">
    <property type="entry name" value="DNA-BINDING TRANSCRIPTIONAL ACTIVATOR ALPA"/>
    <property type="match status" value="1"/>
</dbReference>
<accession>A0A378JA60</accession>
<dbReference type="Proteomes" id="UP000254677">
    <property type="component" value="Unassembled WGS sequence"/>
</dbReference>
<evidence type="ECO:0000313" key="1">
    <source>
        <dbReference type="EMBL" id="STX44495.1"/>
    </source>
</evidence>
<dbReference type="Gene3D" id="1.10.238.160">
    <property type="match status" value="1"/>
</dbReference>
<dbReference type="EMBL" id="UGOA01000001">
    <property type="protein sequence ID" value="STX44495.1"/>
    <property type="molecule type" value="Genomic_DNA"/>
</dbReference>
<dbReference type="RefSeq" id="WP_115222322.1">
    <property type="nucleotide sequence ID" value="NZ_UGOA01000001.1"/>
</dbReference>
<keyword evidence="2" id="KW-1185">Reference proteome</keyword>
<name>A0A378JA60_9GAMM</name>
<evidence type="ECO:0000313" key="2">
    <source>
        <dbReference type="Proteomes" id="UP000254677"/>
    </source>
</evidence>